<feature type="domain" description="BON" evidence="2">
    <location>
        <begin position="3"/>
        <end position="71"/>
    </location>
</feature>
<comment type="caution">
    <text evidence="3">The sequence shown here is derived from an EMBL/GenBank/DDBJ whole genome shotgun (WGS) entry which is preliminary data.</text>
</comment>
<evidence type="ECO:0000256" key="1">
    <source>
        <dbReference type="ARBA" id="ARBA00022729"/>
    </source>
</evidence>
<reference evidence="3 4" key="1">
    <citation type="submission" date="2020-08" db="EMBL/GenBank/DDBJ databases">
        <title>Genomic Encyclopedia of Type Strains, Phase IV (KMG-IV): sequencing the most valuable type-strain genomes for metagenomic binning, comparative biology and taxonomic classification.</title>
        <authorList>
            <person name="Goeker M."/>
        </authorList>
    </citation>
    <scope>NUCLEOTIDE SEQUENCE [LARGE SCALE GENOMIC DNA]</scope>
    <source>
        <strain evidence="3 4">DSM 29050</strain>
    </source>
</reference>
<dbReference type="PROSITE" id="PS50914">
    <property type="entry name" value="BON"/>
    <property type="match status" value="3"/>
</dbReference>
<sequence>MKTDSQLQKDVMAELEWEPSVEHANIGVAAKDGVITLSGFVSSYASKIAAEQAARRVKGVRGLAEEIEVRFASDAKTADPEIAKRIADMFDWSATIPKGKINIKVEHGWVSLSGDVGYHYQRQAAGDMASRVSGVKGVSNLIAVKQTPSKIDIRQRIMDAFKRSADLDAGTITVETEGDKVKLSGKVHSSYERRIAERAAWAAPGVNRLEDNIMII</sequence>
<name>A0A840B007_9SPHN</name>
<dbReference type="InterPro" id="IPR014004">
    <property type="entry name" value="Transpt-assoc_nodulatn_dom_bac"/>
</dbReference>
<dbReference type="PANTHER" id="PTHR34606">
    <property type="entry name" value="BON DOMAIN-CONTAINING PROTEIN"/>
    <property type="match status" value="1"/>
</dbReference>
<protein>
    <submittedName>
        <fullName evidence="3">Osmotically-inducible protein OsmY</fullName>
    </submittedName>
</protein>
<keyword evidence="4" id="KW-1185">Reference proteome</keyword>
<accession>A0A840B007</accession>
<dbReference type="PANTHER" id="PTHR34606:SF4">
    <property type="entry name" value="OUTER MEMBRANE LIPOPROTEIN DOLP"/>
    <property type="match status" value="1"/>
</dbReference>
<dbReference type="RefSeq" id="WP_183941442.1">
    <property type="nucleotide sequence ID" value="NZ_BAABBG010000002.1"/>
</dbReference>
<dbReference type="Proteomes" id="UP000581447">
    <property type="component" value="Unassembled WGS sequence"/>
</dbReference>
<feature type="domain" description="BON" evidence="2">
    <location>
        <begin position="149"/>
        <end position="216"/>
    </location>
</feature>
<feature type="domain" description="BON" evidence="2">
    <location>
        <begin position="78"/>
        <end position="146"/>
    </location>
</feature>
<evidence type="ECO:0000259" key="2">
    <source>
        <dbReference type="PROSITE" id="PS50914"/>
    </source>
</evidence>
<dbReference type="AlphaFoldDB" id="A0A840B007"/>
<evidence type="ECO:0000313" key="4">
    <source>
        <dbReference type="Proteomes" id="UP000581447"/>
    </source>
</evidence>
<dbReference type="InterPro" id="IPR051686">
    <property type="entry name" value="Lipoprotein_DolP"/>
</dbReference>
<proteinExistence type="predicted"/>
<gene>
    <name evidence="3" type="ORF">GGR91_001465</name>
</gene>
<organism evidence="3 4">
    <name type="scientific">Sphingorhabdus rigui</name>
    <dbReference type="NCBI Taxonomy" id="1282858"/>
    <lineage>
        <taxon>Bacteria</taxon>
        <taxon>Pseudomonadati</taxon>
        <taxon>Pseudomonadota</taxon>
        <taxon>Alphaproteobacteria</taxon>
        <taxon>Sphingomonadales</taxon>
        <taxon>Sphingomonadaceae</taxon>
        <taxon>Sphingorhabdus</taxon>
    </lineage>
</organism>
<dbReference type="InterPro" id="IPR007055">
    <property type="entry name" value="BON_dom"/>
</dbReference>
<dbReference type="Gene3D" id="3.30.1340.30">
    <property type="match status" value="3"/>
</dbReference>
<keyword evidence="1" id="KW-0732">Signal</keyword>
<dbReference type="Pfam" id="PF04972">
    <property type="entry name" value="BON"/>
    <property type="match status" value="3"/>
</dbReference>
<evidence type="ECO:0000313" key="3">
    <source>
        <dbReference type="EMBL" id="MBB3943243.1"/>
    </source>
</evidence>
<dbReference type="EMBL" id="JACIEA010000001">
    <property type="protein sequence ID" value="MBB3943243.1"/>
    <property type="molecule type" value="Genomic_DNA"/>
</dbReference>
<dbReference type="SMART" id="SM00749">
    <property type="entry name" value="BON"/>
    <property type="match status" value="3"/>
</dbReference>